<dbReference type="Ensembl" id="ENSSGRT00000046608.1">
    <property type="protein sequence ID" value="ENSSGRP00000043526.1"/>
    <property type="gene ID" value="ENSSGRG00000023475.1"/>
</dbReference>
<protein>
    <recommendedName>
        <fullName evidence="4">SUEL-type lectin domain-containing protein</fullName>
    </recommendedName>
</protein>
<organism evidence="5 6">
    <name type="scientific">Sinocyclocheilus grahami</name>
    <name type="common">Dianchi golden-line fish</name>
    <name type="synonym">Barbus grahami</name>
    <dbReference type="NCBI Taxonomy" id="75366"/>
    <lineage>
        <taxon>Eukaryota</taxon>
        <taxon>Metazoa</taxon>
        <taxon>Chordata</taxon>
        <taxon>Craniata</taxon>
        <taxon>Vertebrata</taxon>
        <taxon>Euteleostomi</taxon>
        <taxon>Actinopterygii</taxon>
        <taxon>Neopterygii</taxon>
        <taxon>Teleostei</taxon>
        <taxon>Ostariophysi</taxon>
        <taxon>Cypriniformes</taxon>
        <taxon>Cyprinidae</taxon>
        <taxon>Cyprininae</taxon>
        <taxon>Sinocyclocheilus</taxon>
    </lineage>
</organism>
<accession>A0A672MXP7</accession>
<keyword evidence="2" id="KW-0677">Repeat</keyword>
<feature type="chain" id="PRO_5025473987" description="SUEL-type lectin domain-containing protein" evidence="3">
    <location>
        <begin position="18"/>
        <end position="233"/>
    </location>
</feature>
<dbReference type="PROSITE" id="PS50228">
    <property type="entry name" value="SUEL_LECTIN"/>
    <property type="match status" value="2"/>
</dbReference>
<dbReference type="InterPro" id="IPR043159">
    <property type="entry name" value="Lectin_gal-bd_sf"/>
</dbReference>
<dbReference type="Pfam" id="PF02140">
    <property type="entry name" value="SUEL_Lectin"/>
    <property type="match status" value="2"/>
</dbReference>
<evidence type="ECO:0000313" key="5">
    <source>
        <dbReference type="Ensembl" id="ENSSGRP00000043526.1"/>
    </source>
</evidence>
<evidence type="ECO:0000256" key="2">
    <source>
        <dbReference type="ARBA" id="ARBA00022737"/>
    </source>
</evidence>
<dbReference type="GO" id="GO:0030246">
    <property type="term" value="F:carbohydrate binding"/>
    <property type="evidence" value="ECO:0007669"/>
    <property type="project" value="UniProtKB-KW"/>
</dbReference>
<evidence type="ECO:0000259" key="4">
    <source>
        <dbReference type="PROSITE" id="PS50228"/>
    </source>
</evidence>
<proteinExistence type="predicted"/>
<feature type="domain" description="SUEL-type lectin" evidence="4">
    <location>
        <begin position="116"/>
        <end position="201"/>
    </location>
</feature>
<reference evidence="5" key="2">
    <citation type="submission" date="2025-09" db="UniProtKB">
        <authorList>
            <consortium name="Ensembl"/>
        </authorList>
    </citation>
    <scope>IDENTIFICATION</scope>
</reference>
<sequence length="233" mass="25753">MLFIFILLISINSKVTSLCGSVPLSCGYIKVITANYGRTDHTTCSTGRSLHQLSNLFSKLFCVCSYRCDGRKSCSVPAVNSVFSDPCVGTHKYLDVSYLCLPFSFIESVDTKRYFWCEGGSVPLSCGYIKVITANYGRTDHTTCSTGRSLHQLSNVDCFQETSVQVICDGRKSCSVPAVNSVFSDPCVGTHKYLDVSYLCLPFSNFSALSSHRFTLNWLFFFPVFTSVAKTGH</sequence>
<dbReference type="AlphaFoldDB" id="A0A672MXP7"/>
<evidence type="ECO:0000256" key="3">
    <source>
        <dbReference type="SAM" id="SignalP"/>
    </source>
</evidence>
<keyword evidence="3" id="KW-0732">Signal</keyword>
<dbReference type="Proteomes" id="UP000472262">
    <property type="component" value="Unassembled WGS sequence"/>
</dbReference>
<dbReference type="InterPro" id="IPR000922">
    <property type="entry name" value="Lectin_gal-bd_dom"/>
</dbReference>
<name>A0A672MXP7_SINGR</name>
<dbReference type="PANTHER" id="PTHR46780">
    <property type="entry name" value="PROTEIN EVA-1"/>
    <property type="match status" value="1"/>
</dbReference>
<evidence type="ECO:0000256" key="1">
    <source>
        <dbReference type="ARBA" id="ARBA00022734"/>
    </source>
</evidence>
<feature type="domain" description="SUEL-type lectin" evidence="4">
    <location>
        <begin position="9"/>
        <end position="101"/>
    </location>
</feature>
<dbReference type="Gene3D" id="2.60.120.740">
    <property type="match status" value="2"/>
</dbReference>
<keyword evidence="6" id="KW-1185">Reference proteome</keyword>
<feature type="signal peptide" evidence="3">
    <location>
        <begin position="1"/>
        <end position="17"/>
    </location>
</feature>
<reference evidence="5" key="1">
    <citation type="submission" date="2025-08" db="UniProtKB">
        <authorList>
            <consortium name="Ensembl"/>
        </authorList>
    </citation>
    <scope>IDENTIFICATION</scope>
</reference>
<keyword evidence="1" id="KW-0430">Lectin</keyword>
<evidence type="ECO:0000313" key="6">
    <source>
        <dbReference type="Proteomes" id="UP000472262"/>
    </source>
</evidence>